<dbReference type="Gene3D" id="3.40.50.150">
    <property type="entry name" value="Vaccinia Virus protein VP39"/>
    <property type="match status" value="1"/>
</dbReference>
<dbReference type="Pfam" id="PF13489">
    <property type="entry name" value="Methyltransf_23"/>
    <property type="match status" value="1"/>
</dbReference>
<dbReference type="InterPro" id="IPR016024">
    <property type="entry name" value="ARM-type_fold"/>
</dbReference>
<reference evidence="1 2" key="2">
    <citation type="journal article" date="2003" name="DNA Res.">
        <title>Complete genome structure of Gloeobacter violaceus PCC 7421, a cyanobacterium that lacks thylakoids (supplement).</title>
        <authorList>
            <person name="Nakamura Y."/>
            <person name="Kaneko T."/>
            <person name="Sato S."/>
            <person name="Mimuro M."/>
            <person name="Miyashita H."/>
            <person name="Tsuchiya T."/>
            <person name="Sasamoto S."/>
            <person name="Watanabe A."/>
            <person name="Kawashima K."/>
            <person name="Kishida Y."/>
            <person name="Kiyokawa C."/>
            <person name="Kohara M."/>
            <person name="Matsumoto M."/>
            <person name="Matsuno A."/>
            <person name="Nakazaki N."/>
            <person name="Shimpo S."/>
            <person name="Takeuchi C."/>
            <person name="Yamada M."/>
            <person name="Tabata S."/>
        </authorList>
    </citation>
    <scope>NUCLEOTIDE SEQUENCE [LARGE SCALE GENOMIC DNA]</scope>
    <source>
        <strain evidence="2">ATCC 29082 / PCC 7421</strain>
    </source>
</reference>
<dbReference type="SUPFAM" id="SSF48371">
    <property type="entry name" value="ARM repeat"/>
    <property type="match status" value="1"/>
</dbReference>
<gene>
    <name evidence="1" type="ordered locus">glr4305</name>
</gene>
<reference evidence="1 2" key="1">
    <citation type="journal article" date="2003" name="DNA Res.">
        <title>Complete genome structure of Gloeobacter violaceus PCC 7421, a cyanobacterium that lacks thylakoids.</title>
        <authorList>
            <person name="Nakamura Y."/>
            <person name="Kaneko T."/>
            <person name="Sato S."/>
            <person name="Mimuro M."/>
            <person name="Miyashita H."/>
            <person name="Tsuchiya T."/>
            <person name="Sasamoto S."/>
            <person name="Watanabe A."/>
            <person name="Kawashima K."/>
            <person name="Kishida Y."/>
            <person name="Kiyokawa C."/>
            <person name="Kohara M."/>
            <person name="Matsumoto M."/>
            <person name="Matsuno A."/>
            <person name="Nakazaki N."/>
            <person name="Shimpo S."/>
            <person name="Takeuchi C."/>
            <person name="Yamada M."/>
            <person name="Tabata S."/>
        </authorList>
    </citation>
    <scope>NUCLEOTIDE SEQUENCE [LARGE SCALE GENOMIC DNA]</scope>
    <source>
        <strain evidence="2">ATCC 29082 / PCC 7421</strain>
    </source>
</reference>
<keyword evidence="2" id="KW-1185">Reference proteome</keyword>
<proteinExistence type="predicted"/>
<dbReference type="InterPro" id="IPR029063">
    <property type="entry name" value="SAM-dependent_MTases_sf"/>
</dbReference>
<protein>
    <submittedName>
        <fullName evidence="1">Glr4305 protein</fullName>
    </submittedName>
</protein>
<dbReference type="PATRIC" id="fig|251221.4.peg.4334"/>
<dbReference type="OrthoDB" id="9153586at2"/>
<dbReference type="HOGENOM" id="CLU_456175_0_0_3"/>
<sequence>MNEARKTLKERITQGIQPFLRKLALRYPRFAYRAIETLMSNLKLSDYSPTEESRIADILIRRLQSSSSASSEGYRIASTLLQNLTVKDNFSEILRIINLLLSRATAADRQGEVRQVVEILLMYLKLAPLASAEILEIVEVCLRHPDSEHAQAAIIQVCLDNFKPTDASTAQIAAEVFSLSRTSLDYLKTAQVVPEDYHRAVQQLLDYLSSCHRARSTPKRLVDALPEHLEAVEISVSERYNAIQAVINQTPIDMDSLYIPYNIIDGILRKLNREPKRLALEGLSAFAYVDTNFYLDKVYTRTKRSLMEDTFWRYGPEYIRIVAQNVCTTLLKYTSIVGKSYCEMGCGVHHPFGVSAAMYINGTVDNVAVDISEADIGRAAEAIYELLTDVLARPSDWHWSGIERSAFLERIYHFELAALKRGDLAAGLSKVALRHAVMDIQQPTVPQKSIQLMSSWAVLEHFLDFPMAARQMFALMAEGGIAFHLIDLRDHRVYSEPHRYHEWSMLAEDETWTDGLVNRLRAQEFKVCFEQAGFEILELECVKQDLPDGFEGQVQGRFAQMSLEELRTVTVTCVLKKPVLSKDLGLQWQEQPEKAWIN</sequence>
<dbReference type="EnsemblBacteria" id="BAC92246">
    <property type="protein sequence ID" value="BAC92246"/>
    <property type="gene ID" value="BAC92246"/>
</dbReference>
<name>Q7NDD0_GLOVI</name>
<dbReference type="SUPFAM" id="SSF53335">
    <property type="entry name" value="S-adenosyl-L-methionine-dependent methyltransferases"/>
    <property type="match status" value="1"/>
</dbReference>
<dbReference type="Proteomes" id="UP000000557">
    <property type="component" value="Chromosome"/>
</dbReference>
<dbReference type="InParanoid" id="Q7NDD0"/>
<dbReference type="AlphaFoldDB" id="Q7NDD0"/>
<accession>Q7NDD0</accession>
<organism evidence="1 2">
    <name type="scientific">Gloeobacter violaceus (strain ATCC 29082 / PCC 7421)</name>
    <dbReference type="NCBI Taxonomy" id="251221"/>
    <lineage>
        <taxon>Bacteria</taxon>
        <taxon>Bacillati</taxon>
        <taxon>Cyanobacteriota</taxon>
        <taxon>Cyanophyceae</taxon>
        <taxon>Gloeobacterales</taxon>
        <taxon>Gloeobacteraceae</taxon>
        <taxon>Gloeobacter</taxon>
    </lineage>
</organism>
<dbReference type="RefSeq" id="WP_011144289.1">
    <property type="nucleotide sequence ID" value="NC_005125.1"/>
</dbReference>
<dbReference type="KEGG" id="gvi:glr4305"/>
<evidence type="ECO:0000313" key="2">
    <source>
        <dbReference type="Proteomes" id="UP000000557"/>
    </source>
</evidence>
<evidence type="ECO:0000313" key="1">
    <source>
        <dbReference type="EMBL" id="BAC92246.1"/>
    </source>
</evidence>
<dbReference type="STRING" id="251221.gene:10761824"/>
<dbReference type="EMBL" id="BA000045">
    <property type="protein sequence ID" value="BAC92246.1"/>
    <property type="molecule type" value="Genomic_DNA"/>
</dbReference>